<organism evidence="1 2">
    <name type="scientific">Reticulomyxa filosa</name>
    <dbReference type="NCBI Taxonomy" id="46433"/>
    <lineage>
        <taxon>Eukaryota</taxon>
        <taxon>Sar</taxon>
        <taxon>Rhizaria</taxon>
        <taxon>Retaria</taxon>
        <taxon>Foraminifera</taxon>
        <taxon>Monothalamids</taxon>
        <taxon>Reticulomyxidae</taxon>
        <taxon>Reticulomyxa</taxon>
    </lineage>
</organism>
<proteinExistence type="predicted"/>
<keyword evidence="2" id="KW-1185">Reference proteome</keyword>
<dbReference type="EMBL" id="ASPP01037667">
    <property type="protein sequence ID" value="ETO01677.1"/>
    <property type="molecule type" value="Genomic_DNA"/>
</dbReference>
<dbReference type="AlphaFoldDB" id="X6LKK8"/>
<evidence type="ECO:0000313" key="1">
    <source>
        <dbReference type="EMBL" id="ETO01677.1"/>
    </source>
</evidence>
<sequence>DKNQNQNIYHKSLVDSFKSWIIAWIHFDEDKDYAYENFYLIILDRPLNKVMLLHLPNFQYILHHPAIHLHIIDQVKIIQTQFNILDDERLIINQLKLLQYFCISTETSNVVVQCYKQVFKSDFWTFADLLCVISVKLNEQQLDDRYKYLFRMCKINYRNSIEIERETIE</sequence>
<feature type="non-terminal residue" evidence="1">
    <location>
        <position position="1"/>
    </location>
</feature>
<accession>X6LKK8</accession>
<comment type="caution">
    <text evidence="1">The sequence shown here is derived from an EMBL/GenBank/DDBJ whole genome shotgun (WGS) entry which is preliminary data.</text>
</comment>
<evidence type="ECO:0000313" key="2">
    <source>
        <dbReference type="Proteomes" id="UP000023152"/>
    </source>
</evidence>
<protein>
    <submittedName>
        <fullName evidence="1">Uncharacterized protein</fullName>
    </submittedName>
</protein>
<name>X6LKK8_RETFI</name>
<reference evidence="1 2" key="1">
    <citation type="journal article" date="2013" name="Curr. Biol.">
        <title>The Genome of the Foraminiferan Reticulomyxa filosa.</title>
        <authorList>
            <person name="Glockner G."/>
            <person name="Hulsmann N."/>
            <person name="Schleicher M."/>
            <person name="Noegel A.A."/>
            <person name="Eichinger L."/>
            <person name="Gallinger C."/>
            <person name="Pawlowski J."/>
            <person name="Sierra R."/>
            <person name="Euteneuer U."/>
            <person name="Pillet L."/>
            <person name="Moustafa A."/>
            <person name="Platzer M."/>
            <person name="Groth M."/>
            <person name="Szafranski K."/>
            <person name="Schliwa M."/>
        </authorList>
    </citation>
    <scope>NUCLEOTIDE SEQUENCE [LARGE SCALE GENOMIC DNA]</scope>
</reference>
<gene>
    <name evidence="1" type="ORF">RFI_35763</name>
</gene>
<dbReference type="Proteomes" id="UP000023152">
    <property type="component" value="Unassembled WGS sequence"/>
</dbReference>